<sequence>MRGTAHVAAGLGLSRAAQLSCQQAGPGLLCMALSYGLPVRDRDGHLWEFVVKSWANGTEHRRVYVLEHVAEFIASKRLREGDVVGICANTQGALVVEANTPAVRSAAIRPMYGVMPAALQVLPPDASGASPLISGEPGKCTRNSSCSKLAGHPGFCSGPRAPQPDAAQRSSRGSPRSSKREQRPESPQRPSRYARSPDGIEESRNTSSPEQQAPPGAHHPRQPAPDAQPSLEKAALGQHLAASGAATLKVPSCEVPAARDQLPAGLKLPPCREEEGLESGATPQEPFPGEDRNKLYFMIAIEKGMTRAPDALPEVDTKNKDAPKLLPIITSQRAASPEERPAHWPMSAARQARTPSPQKTGRKRPWASLHSTFLTTSDDPGKDSAGKASSGEPEQAGDVDGMAAHALMRLHTDASGDWESPGQPSHQPPPASQDLMQQPRHLERERMGWEPHRSRMLLQHASLPVVQLLHRSTVRRQLRLQPGTAEWARLCPGAQDEAAAVAREASQLAESAAELAAAQVRMALGSGNPVRRRLSKSRGTDRMSS</sequence>
<dbReference type="Gene3D" id="2.40.330.10">
    <property type="entry name" value="DNA-binding pseudobarrel domain"/>
    <property type="match status" value="1"/>
</dbReference>
<keyword evidence="2" id="KW-0238">DNA-binding</keyword>
<reference evidence="6 7" key="1">
    <citation type="submission" date="2024-06" db="EMBL/GenBank/DDBJ databases">
        <authorList>
            <person name="Kraege A."/>
            <person name="Thomma B."/>
        </authorList>
    </citation>
    <scope>NUCLEOTIDE SEQUENCE [LARGE SCALE GENOMIC DNA]</scope>
</reference>
<keyword evidence="1" id="KW-0805">Transcription regulation</keyword>
<feature type="region of interest" description="Disordered" evidence="5">
    <location>
        <begin position="414"/>
        <end position="438"/>
    </location>
</feature>
<evidence type="ECO:0000313" key="6">
    <source>
        <dbReference type="EMBL" id="CAL5219122.1"/>
    </source>
</evidence>
<keyword evidence="7" id="KW-1185">Reference proteome</keyword>
<feature type="compositionally biased region" description="Polar residues" evidence="5">
    <location>
        <begin position="369"/>
        <end position="378"/>
    </location>
</feature>
<gene>
    <name evidence="6" type="primary">g896</name>
    <name evidence="6" type="ORF">VP750_LOCUS781</name>
</gene>
<comment type="caution">
    <text evidence="6">The sequence shown here is derived from an EMBL/GenBank/DDBJ whole genome shotgun (WGS) entry which is preliminary data.</text>
</comment>
<feature type="region of interest" description="Disordered" evidence="5">
    <location>
        <begin position="332"/>
        <end position="397"/>
    </location>
</feature>
<protein>
    <submittedName>
        <fullName evidence="6">G896 protein</fullName>
    </submittedName>
</protein>
<dbReference type="Proteomes" id="UP001497392">
    <property type="component" value="Unassembled WGS sequence"/>
</dbReference>
<proteinExistence type="predicted"/>
<evidence type="ECO:0000313" key="7">
    <source>
        <dbReference type="Proteomes" id="UP001497392"/>
    </source>
</evidence>
<feature type="region of interest" description="Disordered" evidence="5">
    <location>
        <begin position="261"/>
        <end position="291"/>
    </location>
</feature>
<evidence type="ECO:0000256" key="5">
    <source>
        <dbReference type="SAM" id="MobiDB-lite"/>
    </source>
</evidence>
<keyword evidence="3" id="KW-0804">Transcription</keyword>
<accession>A0ABP1FNK7</accession>
<feature type="region of interest" description="Disordered" evidence="5">
    <location>
        <begin position="154"/>
        <end position="232"/>
    </location>
</feature>
<evidence type="ECO:0000256" key="4">
    <source>
        <dbReference type="ARBA" id="ARBA00023242"/>
    </source>
</evidence>
<evidence type="ECO:0000256" key="3">
    <source>
        <dbReference type="ARBA" id="ARBA00023163"/>
    </source>
</evidence>
<dbReference type="InterPro" id="IPR015300">
    <property type="entry name" value="DNA-bd_pseudobarrel_sf"/>
</dbReference>
<organism evidence="6 7">
    <name type="scientific">Coccomyxa viridis</name>
    <dbReference type="NCBI Taxonomy" id="1274662"/>
    <lineage>
        <taxon>Eukaryota</taxon>
        <taxon>Viridiplantae</taxon>
        <taxon>Chlorophyta</taxon>
        <taxon>core chlorophytes</taxon>
        <taxon>Trebouxiophyceae</taxon>
        <taxon>Trebouxiophyceae incertae sedis</taxon>
        <taxon>Coccomyxaceae</taxon>
        <taxon>Coccomyxa</taxon>
    </lineage>
</organism>
<keyword evidence="4" id="KW-0539">Nucleus</keyword>
<evidence type="ECO:0000256" key="2">
    <source>
        <dbReference type="ARBA" id="ARBA00023125"/>
    </source>
</evidence>
<evidence type="ECO:0000256" key="1">
    <source>
        <dbReference type="ARBA" id="ARBA00023015"/>
    </source>
</evidence>
<name>A0ABP1FNK7_9CHLO</name>
<dbReference type="EMBL" id="CAXHTA020000002">
    <property type="protein sequence ID" value="CAL5219122.1"/>
    <property type="molecule type" value="Genomic_DNA"/>
</dbReference>
<feature type="region of interest" description="Disordered" evidence="5">
    <location>
        <begin position="526"/>
        <end position="545"/>
    </location>
</feature>